<dbReference type="EMBL" id="KV722375">
    <property type="protein sequence ID" value="OCH92067.1"/>
    <property type="molecule type" value="Genomic_DNA"/>
</dbReference>
<dbReference type="GO" id="GO:0005737">
    <property type="term" value="C:cytoplasm"/>
    <property type="evidence" value="ECO:0007669"/>
    <property type="project" value="TreeGrafter"/>
</dbReference>
<dbReference type="GO" id="GO:0032955">
    <property type="term" value="P:regulation of division septum assembly"/>
    <property type="evidence" value="ECO:0007669"/>
    <property type="project" value="TreeGrafter"/>
</dbReference>
<dbReference type="Pfam" id="PF00621">
    <property type="entry name" value="RhoGEF"/>
    <property type="match status" value="1"/>
</dbReference>
<dbReference type="PROSITE" id="PS50010">
    <property type="entry name" value="DH_2"/>
    <property type="match status" value="1"/>
</dbReference>
<dbReference type="SMART" id="SM00325">
    <property type="entry name" value="RhoGEF"/>
    <property type="match status" value="1"/>
</dbReference>
<dbReference type="PANTHER" id="PTHR22834:SF20">
    <property type="entry name" value="SH3 DOMAIN-CONTAINING PROTEIN"/>
    <property type="match status" value="1"/>
</dbReference>
<sequence length="569" mass="64278">MVPKRTHALLDLLSSERGYAWDLELIQKICIPLATEPLDRHQIEETSTFHTSTSLVTLVEGIPAPPDQSFGEESDPPMTRENVQFVFNNIADLAAFADHFTEEIERALGDIMEGGEGEDRVGRLFLNAIPTMKTLYFTYIVKLPDALECLQNLPRTEILLRYLSVTSSLLSGDSSMGNLSVWLHKPIQRLLKYPVILSAIIEETPKTHKDRENLVQARNKVIELVRTISVEQDRRGIVKRLLTEATSGLQKPRSRNLTVNRRGMNLATAAAVSLGRLRRMRAGSSSSQSDEGADEEAAQVKRFSEELHKLDQFMRDFAIRAVEWTNSVHKLMQELQAWALSLERVIWMDDGPESEIYVAFLEIINSNIPSICDLLIREVRVLLNQLCRLSVSAAAPSRLLEVMRTLAPLHYSCLGLKGWTFRPPPQLLDSSRSYVALRTQLATELPQYLQILNKGALFAIQHFMRSQRSFYDQTGAIWCHFWKDGIAREDDLPLGMPHLVDGWSTRWNQADNALRQLRIVHPPADVPTAIGTNSPIEQHESAAGTERRMGITSFYSDTTTLVDRNATND</sequence>
<evidence type="ECO:0000313" key="3">
    <source>
        <dbReference type="Proteomes" id="UP000250043"/>
    </source>
</evidence>
<dbReference type="SUPFAM" id="SSF48065">
    <property type="entry name" value="DBL homology domain (DH-domain)"/>
    <property type="match status" value="1"/>
</dbReference>
<dbReference type="InterPro" id="IPR000219">
    <property type="entry name" value="DH_dom"/>
</dbReference>
<dbReference type="GO" id="GO:0005085">
    <property type="term" value="F:guanyl-nucleotide exchange factor activity"/>
    <property type="evidence" value="ECO:0007669"/>
    <property type="project" value="InterPro"/>
</dbReference>
<dbReference type="GO" id="GO:0031991">
    <property type="term" value="P:regulation of actomyosin contractile ring contraction"/>
    <property type="evidence" value="ECO:0007669"/>
    <property type="project" value="TreeGrafter"/>
</dbReference>
<reference evidence="2 3" key="1">
    <citation type="submission" date="2016-07" db="EMBL/GenBank/DDBJ databases">
        <title>Draft genome of the white-rot fungus Obba rivulosa 3A-2.</title>
        <authorList>
            <consortium name="DOE Joint Genome Institute"/>
            <person name="Miettinen O."/>
            <person name="Riley R."/>
            <person name="Acob R."/>
            <person name="Barry K."/>
            <person name="Cullen D."/>
            <person name="De Vries R."/>
            <person name="Hainaut M."/>
            <person name="Hatakka A."/>
            <person name="Henrissat B."/>
            <person name="Hilden K."/>
            <person name="Kuo R."/>
            <person name="Labutti K."/>
            <person name="Lipzen A."/>
            <person name="Makela M.R."/>
            <person name="Sandor L."/>
            <person name="Spatafora J.W."/>
            <person name="Grigoriev I.V."/>
            <person name="Hibbett D.S."/>
        </authorList>
    </citation>
    <scope>NUCLEOTIDE SEQUENCE [LARGE SCALE GENOMIC DNA]</scope>
    <source>
        <strain evidence="2 3">3A-2</strain>
    </source>
</reference>
<organism evidence="2 3">
    <name type="scientific">Obba rivulosa</name>
    <dbReference type="NCBI Taxonomy" id="1052685"/>
    <lineage>
        <taxon>Eukaryota</taxon>
        <taxon>Fungi</taxon>
        <taxon>Dikarya</taxon>
        <taxon>Basidiomycota</taxon>
        <taxon>Agaricomycotina</taxon>
        <taxon>Agaricomycetes</taxon>
        <taxon>Polyporales</taxon>
        <taxon>Gelatoporiaceae</taxon>
        <taxon>Obba</taxon>
    </lineage>
</organism>
<dbReference type="InterPro" id="IPR051492">
    <property type="entry name" value="Dynamin-Rho_GEF"/>
</dbReference>
<dbReference type="Proteomes" id="UP000250043">
    <property type="component" value="Unassembled WGS sequence"/>
</dbReference>
<evidence type="ECO:0000259" key="1">
    <source>
        <dbReference type="PROSITE" id="PS50010"/>
    </source>
</evidence>
<keyword evidence="3" id="KW-1185">Reference proteome</keyword>
<dbReference type="PANTHER" id="PTHR22834">
    <property type="entry name" value="NUCLEAR FUSION PROTEIN FUS2"/>
    <property type="match status" value="1"/>
</dbReference>
<gene>
    <name evidence="2" type="ORF">OBBRIDRAFT_833769</name>
</gene>
<accession>A0A8E2DLY6</accession>
<evidence type="ECO:0000313" key="2">
    <source>
        <dbReference type="EMBL" id="OCH92067.1"/>
    </source>
</evidence>
<name>A0A8E2DLY6_9APHY</name>
<dbReference type="AlphaFoldDB" id="A0A8E2DLY6"/>
<dbReference type="OrthoDB" id="10256089at2759"/>
<dbReference type="InterPro" id="IPR035899">
    <property type="entry name" value="DBL_dom_sf"/>
</dbReference>
<feature type="domain" description="DH" evidence="1">
    <location>
        <begin position="4"/>
        <end position="231"/>
    </location>
</feature>
<proteinExistence type="predicted"/>
<protein>
    <submittedName>
        <fullName evidence="2">Dbl homology domain-containing protein</fullName>
    </submittedName>
</protein>
<dbReference type="Gene3D" id="1.20.900.10">
    <property type="entry name" value="Dbl homology (DH) domain"/>
    <property type="match status" value="1"/>
</dbReference>